<sequence>MRQVTIKALARELRLSVSTISKALRDSHEISDATKRRVLELAARLNYSPNPYASSLRGRKSRNIAIVIPEVADSFFSLAINGITSVTKEKGYHSIICLTHEDYKDEQDILKAFHNGRVDGVLISVSGTTESGAHIRGLMDQGVPVVLFDRVLPDVPAPKVVTDDAASARNATQLLLDHGCRRIAFLGLSPQLSISADRLAGYEAALRENHYQPKAKDILSCGAGQQQNLLAIKKLLRQKDRPDGIVAAVEKLAPLVYQACNELSLRIPEDVKLICFSSLEIAGILQPSLSTVTQPAFEMGAKAAGLLMKLMAGKRAEMEVVVSAELTERVSSG</sequence>
<dbReference type="Gene3D" id="1.10.260.40">
    <property type="entry name" value="lambda repressor-like DNA-binding domains"/>
    <property type="match status" value="1"/>
</dbReference>
<protein>
    <submittedName>
        <fullName evidence="5">LacI family DNA-binding transcriptional regulator</fullName>
    </submittedName>
</protein>
<gene>
    <name evidence="5" type="ORF">WJU16_08520</name>
</gene>
<evidence type="ECO:0000256" key="3">
    <source>
        <dbReference type="ARBA" id="ARBA00023163"/>
    </source>
</evidence>
<dbReference type="Proteomes" id="UP001485459">
    <property type="component" value="Chromosome"/>
</dbReference>
<dbReference type="GO" id="GO:0003677">
    <property type="term" value="F:DNA binding"/>
    <property type="evidence" value="ECO:0007669"/>
    <property type="project" value="UniProtKB-KW"/>
</dbReference>
<dbReference type="PROSITE" id="PS50932">
    <property type="entry name" value="HTH_LACI_2"/>
    <property type="match status" value="1"/>
</dbReference>
<dbReference type="SUPFAM" id="SSF47413">
    <property type="entry name" value="lambda repressor-like DNA-binding domains"/>
    <property type="match status" value="1"/>
</dbReference>
<keyword evidence="2 5" id="KW-0238">DNA-binding</keyword>
<dbReference type="InterPro" id="IPR010982">
    <property type="entry name" value="Lambda_DNA-bd_dom_sf"/>
</dbReference>
<evidence type="ECO:0000313" key="5">
    <source>
        <dbReference type="EMBL" id="WZN43075.1"/>
    </source>
</evidence>
<dbReference type="EMBL" id="CP149822">
    <property type="protein sequence ID" value="WZN43075.1"/>
    <property type="molecule type" value="Genomic_DNA"/>
</dbReference>
<name>A0ABZ2YU35_9BACT</name>
<evidence type="ECO:0000256" key="2">
    <source>
        <dbReference type="ARBA" id="ARBA00023125"/>
    </source>
</evidence>
<dbReference type="SMART" id="SM00354">
    <property type="entry name" value="HTH_LACI"/>
    <property type="match status" value="1"/>
</dbReference>
<evidence type="ECO:0000256" key="1">
    <source>
        <dbReference type="ARBA" id="ARBA00023015"/>
    </source>
</evidence>
<dbReference type="Gene3D" id="3.40.50.2300">
    <property type="match status" value="2"/>
</dbReference>
<keyword evidence="6" id="KW-1185">Reference proteome</keyword>
<dbReference type="PANTHER" id="PTHR30146">
    <property type="entry name" value="LACI-RELATED TRANSCRIPTIONAL REPRESSOR"/>
    <property type="match status" value="1"/>
</dbReference>
<dbReference type="CDD" id="cd06267">
    <property type="entry name" value="PBP1_LacI_sugar_binding-like"/>
    <property type="match status" value="1"/>
</dbReference>
<feature type="domain" description="HTH lacI-type" evidence="4">
    <location>
        <begin position="4"/>
        <end position="58"/>
    </location>
</feature>
<dbReference type="RefSeq" id="WP_341837897.1">
    <property type="nucleotide sequence ID" value="NZ_CP149822.1"/>
</dbReference>
<proteinExistence type="predicted"/>
<reference evidence="6" key="1">
    <citation type="submission" date="2024-03" db="EMBL/GenBank/DDBJ databases">
        <title>Chitinophaga horti sp. nov., isolated from garden soil.</title>
        <authorList>
            <person name="Lee D.S."/>
            <person name="Han D.M."/>
            <person name="Baek J.H."/>
            <person name="Choi D.G."/>
            <person name="Jeon J.H."/>
            <person name="Jeon C.O."/>
        </authorList>
    </citation>
    <scope>NUCLEOTIDE SEQUENCE [LARGE SCALE GENOMIC DNA]</scope>
    <source>
        <strain evidence="6">GPA1</strain>
    </source>
</reference>
<dbReference type="Pfam" id="PF13377">
    <property type="entry name" value="Peripla_BP_3"/>
    <property type="match status" value="1"/>
</dbReference>
<organism evidence="5 6">
    <name type="scientific">Chitinophaga pollutisoli</name>
    <dbReference type="NCBI Taxonomy" id="3133966"/>
    <lineage>
        <taxon>Bacteria</taxon>
        <taxon>Pseudomonadati</taxon>
        <taxon>Bacteroidota</taxon>
        <taxon>Chitinophagia</taxon>
        <taxon>Chitinophagales</taxon>
        <taxon>Chitinophagaceae</taxon>
        <taxon>Chitinophaga</taxon>
    </lineage>
</organism>
<dbReference type="InterPro" id="IPR028082">
    <property type="entry name" value="Peripla_BP_I"/>
</dbReference>
<evidence type="ECO:0000313" key="6">
    <source>
        <dbReference type="Proteomes" id="UP001485459"/>
    </source>
</evidence>
<dbReference type="PANTHER" id="PTHR30146:SF109">
    <property type="entry name" value="HTH-TYPE TRANSCRIPTIONAL REGULATOR GALS"/>
    <property type="match status" value="1"/>
</dbReference>
<keyword evidence="3" id="KW-0804">Transcription</keyword>
<dbReference type="Pfam" id="PF00356">
    <property type="entry name" value="LacI"/>
    <property type="match status" value="1"/>
</dbReference>
<evidence type="ECO:0000259" key="4">
    <source>
        <dbReference type="PROSITE" id="PS50932"/>
    </source>
</evidence>
<dbReference type="CDD" id="cd01392">
    <property type="entry name" value="HTH_LacI"/>
    <property type="match status" value="1"/>
</dbReference>
<dbReference type="InterPro" id="IPR046335">
    <property type="entry name" value="LacI/GalR-like_sensor"/>
</dbReference>
<dbReference type="SUPFAM" id="SSF53822">
    <property type="entry name" value="Periplasmic binding protein-like I"/>
    <property type="match status" value="1"/>
</dbReference>
<keyword evidence="1" id="KW-0805">Transcription regulation</keyword>
<dbReference type="InterPro" id="IPR000843">
    <property type="entry name" value="HTH_LacI"/>
</dbReference>
<accession>A0ABZ2YU35</accession>